<dbReference type="PANTHER" id="PTHR43283:SF11">
    <property type="entry name" value="BETA-LACTAMASE-RELATED DOMAIN-CONTAINING PROTEIN"/>
    <property type="match status" value="1"/>
</dbReference>
<protein>
    <submittedName>
        <fullName evidence="3">Beta-lactamase family protein</fullName>
    </submittedName>
</protein>
<comment type="caution">
    <text evidence="3">The sequence shown here is derived from an EMBL/GenBank/DDBJ whole genome shotgun (WGS) entry which is preliminary data.</text>
</comment>
<evidence type="ECO:0000313" key="4">
    <source>
        <dbReference type="Proteomes" id="UP001202052"/>
    </source>
</evidence>
<dbReference type="Pfam" id="PF00144">
    <property type="entry name" value="Beta-lactamase"/>
    <property type="match status" value="1"/>
</dbReference>
<keyword evidence="1" id="KW-0378">Hydrolase</keyword>
<dbReference type="Proteomes" id="UP001202052">
    <property type="component" value="Unassembled WGS sequence"/>
</dbReference>
<dbReference type="PANTHER" id="PTHR43283">
    <property type="entry name" value="BETA-LACTAMASE-RELATED"/>
    <property type="match status" value="1"/>
</dbReference>
<evidence type="ECO:0000313" key="3">
    <source>
        <dbReference type="EMBL" id="MCL3995323.1"/>
    </source>
</evidence>
<dbReference type="EMBL" id="JAMCCK010000024">
    <property type="protein sequence ID" value="MCL3995323.1"/>
    <property type="molecule type" value="Genomic_DNA"/>
</dbReference>
<evidence type="ECO:0000256" key="1">
    <source>
        <dbReference type="ARBA" id="ARBA00022801"/>
    </source>
</evidence>
<dbReference type="Gene3D" id="3.40.710.10">
    <property type="entry name" value="DD-peptidase/beta-lactamase superfamily"/>
    <property type="match status" value="1"/>
</dbReference>
<feature type="domain" description="Beta-lactamase-related" evidence="2">
    <location>
        <begin position="21"/>
        <end position="327"/>
    </location>
</feature>
<dbReference type="InterPro" id="IPR050789">
    <property type="entry name" value="Diverse_Enzym_Activities"/>
</dbReference>
<dbReference type="SUPFAM" id="SSF56601">
    <property type="entry name" value="beta-lactamase/transpeptidase-like"/>
    <property type="match status" value="1"/>
</dbReference>
<organism evidence="3 4">
    <name type="scientific">Streptomyces lavenduligriseus</name>
    <dbReference type="NCBI Taxonomy" id="67315"/>
    <lineage>
        <taxon>Bacteria</taxon>
        <taxon>Bacillati</taxon>
        <taxon>Actinomycetota</taxon>
        <taxon>Actinomycetes</taxon>
        <taxon>Kitasatosporales</taxon>
        <taxon>Streptomycetaceae</taxon>
        <taxon>Streptomyces</taxon>
    </lineage>
</organism>
<keyword evidence="4" id="KW-1185">Reference proteome</keyword>
<dbReference type="InterPro" id="IPR001466">
    <property type="entry name" value="Beta-lactam-related"/>
</dbReference>
<accession>A0ABT0NX44</accession>
<sequence length="342" mass="35924">MTTSWKPAPLADLRECLELMTADGAVPGGVIAHGALDGDPGFLTAGVVASECGAARPGPDTVYDVASLTKVAATWPLIGTTGIDLETPVHTFLPTVTAEAPGGQVTVGQILAHTTGLRPDTRLDQYRNRTEDLAALICGEDLIACPGTGHRYINRGFILAGLLLAQVTGRRLDELAADLWTRLGMPSTGYGPIGRSSRVAPTEQRLAGAPRLWGIPHDDNAALLGGVAGHAGVFATAADLATYATALLAGHRDGTELGRWLARSIVPQTAIEPGLDRGLAWILTADGRVAYHHGFTGTSLYLSPATGRYLVICTNAVYHHQDNRTRLAPLRDLALKAITAEP</sequence>
<evidence type="ECO:0000259" key="2">
    <source>
        <dbReference type="Pfam" id="PF00144"/>
    </source>
</evidence>
<gene>
    <name evidence="3" type="ORF">M4438_17680</name>
</gene>
<dbReference type="InterPro" id="IPR012338">
    <property type="entry name" value="Beta-lactam/transpept-like"/>
</dbReference>
<proteinExistence type="predicted"/>
<name>A0ABT0NX44_9ACTN</name>
<reference evidence="3 4" key="1">
    <citation type="submission" date="2022-05" db="EMBL/GenBank/DDBJ databases">
        <title>Genome Resource of Streptomyces lavenduligriseus GA1-1, a Strain with Broad-Spectrum Antifungal Activity against Phytopathogenic Fungi.</title>
        <authorList>
            <person name="Qi D."/>
        </authorList>
    </citation>
    <scope>NUCLEOTIDE SEQUENCE [LARGE SCALE GENOMIC DNA]</scope>
    <source>
        <strain evidence="3 4">GA1-1</strain>
    </source>
</reference>
<dbReference type="RefSeq" id="WP_249461166.1">
    <property type="nucleotide sequence ID" value="NZ_JAMCCK010000024.1"/>
</dbReference>